<proteinExistence type="predicted"/>
<evidence type="ECO:0000313" key="3">
    <source>
        <dbReference type="Proteomes" id="UP000887013"/>
    </source>
</evidence>
<accession>A0A8X6IIA9</accession>
<dbReference type="Pfam" id="PF23055">
    <property type="entry name" value="DUF7041"/>
    <property type="match status" value="1"/>
</dbReference>
<name>A0A8X6IIA9_NEPPI</name>
<reference evidence="2" key="1">
    <citation type="submission" date="2020-08" db="EMBL/GenBank/DDBJ databases">
        <title>Multicomponent nature underlies the extraordinary mechanical properties of spider dragline silk.</title>
        <authorList>
            <person name="Kono N."/>
            <person name="Nakamura H."/>
            <person name="Mori M."/>
            <person name="Yoshida Y."/>
            <person name="Ohtoshi R."/>
            <person name="Malay A.D."/>
            <person name="Moran D.A.P."/>
            <person name="Tomita M."/>
            <person name="Numata K."/>
            <person name="Arakawa K."/>
        </authorList>
    </citation>
    <scope>NUCLEOTIDE SEQUENCE</scope>
</reference>
<gene>
    <name evidence="2" type="primary">Tf2-9_331</name>
    <name evidence="2" type="ORF">NPIL_650921</name>
</gene>
<feature type="domain" description="DUF7041" evidence="1">
    <location>
        <begin position="9"/>
        <end position="85"/>
    </location>
</feature>
<dbReference type="Proteomes" id="UP000887013">
    <property type="component" value="Unassembled WGS sequence"/>
</dbReference>
<sequence length="86" mass="9617">MAEIAAVKIPPYNFSGPQLWFAPRKRTFSLGVPKPITDTCTKFNYIVSHLPPEAATIVRDIIINPDETVPYSAIKTQLIQRTDESS</sequence>
<dbReference type="PANTHER" id="PTHR33327">
    <property type="entry name" value="ENDONUCLEASE"/>
    <property type="match status" value="1"/>
</dbReference>
<dbReference type="PANTHER" id="PTHR33327:SF3">
    <property type="entry name" value="RNA-DIRECTED DNA POLYMERASE"/>
    <property type="match status" value="1"/>
</dbReference>
<comment type="caution">
    <text evidence="2">The sequence shown here is derived from an EMBL/GenBank/DDBJ whole genome shotgun (WGS) entry which is preliminary data.</text>
</comment>
<dbReference type="OrthoDB" id="6415545at2759"/>
<dbReference type="InterPro" id="IPR055469">
    <property type="entry name" value="DUF7041"/>
</dbReference>
<dbReference type="EMBL" id="BMAW01044785">
    <property type="protein sequence ID" value="GFS46370.1"/>
    <property type="molecule type" value="Genomic_DNA"/>
</dbReference>
<organism evidence="2 3">
    <name type="scientific">Nephila pilipes</name>
    <name type="common">Giant wood spider</name>
    <name type="synonym">Nephila maculata</name>
    <dbReference type="NCBI Taxonomy" id="299642"/>
    <lineage>
        <taxon>Eukaryota</taxon>
        <taxon>Metazoa</taxon>
        <taxon>Ecdysozoa</taxon>
        <taxon>Arthropoda</taxon>
        <taxon>Chelicerata</taxon>
        <taxon>Arachnida</taxon>
        <taxon>Araneae</taxon>
        <taxon>Araneomorphae</taxon>
        <taxon>Entelegynae</taxon>
        <taxon>Araneoidea</taxon>
        <taxon>Nephilidae</taxon>
        <taxon>Nephila</taxon>
    </lineage>
</organism>
<evidence type="ECO:0000313" key="2">
    <source>
        <dbReference type="EMBL" id="GFS46370.1"/>
    </source>
</evidence>
<keyword evidence="3" id="KW-1185">Reference proteome</keyword>
<protein>
    <submittedName>
        <fullName evidence="2">Transposon Tf2-9 polyprotein</fullName>
    </submittedName>
</protein>
<evidence type="ECO:0000259" key="1">
    <source>
        <dbReference type="Pfam" id="PF23055"/>
    </source>
</evidence>
<dbReference type="AlphaFoldDB" id="A0A8X6IIA9"/>